<dbReference type="Gene3D" id="2.60.40.10">
    <property type="entry name" value="Immunoglobulins"/>
    <property type="match status" value="3"/>
</dbReference>
<evidence type="ECO:0000256" key="4">
    <source>
        <dbReference type="ARBA" id="ARBA00022989"/>
    </source>
</evidence>
<dbReference type="GO" id="GO:0009897">
    <property type="term" value="C:external side of plasma membrane"/>
    <property type="evidence" value="ECO:0007669"/>
    <property type="project" value="TreeGrafter"/>
</dbReference>
<name>A0A7J6AHW7_AMEME</name>
<sequence length="469" mass="54352">MKPKRNTTEEKLSVYENMFLSSFLSFVWICSGSASTRPHQIECMVVNLEYMICTWDKDGSLAENYTFKSSYKNPDDPAECSSYQYVRAVRVGCVVPYSKEELQRFENFYAWLYRDNITIAKQEYKPLLTREIECMVVNLEYMICTWDKDDKDGTLVENYTFKSSYKNPGDPAECSSYQYVRAVRVGCVVPYSEEELQRFENFYAWLYRDNITIAKQEYKPLLTRVKLNAPTNVSLLLSETELWIYWNVTSNAKPQCQEREVRYRINGNNWIIYSRIMMNMFTVPFPNTQSLHEFQVRVRVSLTCGESDLWSEWSKPVFWGSMKKINDTETRPKTSVGLMILCTIGAAVVLIMLTCLLIHSERLRVILVPVVPSPKNLRDLIDSYDGNVEKWLHISKELQDGFKPNFSERPCIVREFRTETHSESESDDCLSVNTAVSSDYQSMQSYSSTSTLPSPTETPSTETTPLNGL</sequence>
<evidence type="ECO:0000256" key="6">
    <source>
        <dbReference type="ARBA" id="ARBA00023170"/>
    </source>
</evidence>
<dbReference type="AlphaFoldDB" id="A0A7J6AHW7"/>
<feature type="region of interest" description="Disordered" evidence="7">
    <location>
        <begin position="443"/>
        <end position="469"/>
    </location>
</feature>
<dbReference type="InterPro" id="IPR013783">
    <property type="entry name" value="Ig-like_fold"/>
</dbReference>
<evidence type="ECO:0000256" key="8">
    <source>
        <dbReference type="SAM" id="Phobius"/>
    </source>
</evidence>
<gene>
    <name evidence="10" type="ORF">AMELA_G00149170</name>
</gene>
<evidence type="ECO:0000313" key="10">
    <source>
        <dbReference type="EMBL" id="KAF4082210.1"/>
    </source>
</evidence>
<feature type="compositionally biased region" description="Low complexity" evidence="7">
    <location>
        <begin position="447"/>
        <end position="469"/>
    </location>
</feature>
<dbReference type="InterPro" id="IPR053856">
    <property type="entry name" value="TSLPR_D1"/>
</dbReference>
<evidence type="ECO:0000256" key="1">
    <source>
        <dbReference type="ARBA" id="ARBA00004167"/>
    </source>
</evidence>
<dbReference type="SUPFAM" id="SSF49265">
    <property type="entry name" value="Fibronectin type III"/>
    <property type="match status" value="3"/>
</dbReference>
<keyword evidence="5 8" id="KW-0472">Membrane</keyword>
<reference evidence="10 11" key="1">
    <citation type="submission" date="2020-02" db="EMBL/GenBank/DDBJ databases">
        <title>A chromosome-scale genome assembly of the black bullhead catfish (Ameiurus melas).</title>
        <authorList>
            <person name="Wen M."/>
            <person name="Zham M."/>
            <person name="Cabau C."/>
            <person name="Klopp C."/>
            <person name="Donnadieu C."/>
            <person name="Roques C."/>
            <person name="Bouchez O."/>
            <person name="Lampietro C."/>
            <person name="Jouanno E."/>
            <person name="Herpin A."/>
            <person name="Louis A."/>
            <person name="Berthelot C."/>
            <person name="Parey E."/>
            <person name="Roest-Crollius H."/>
            <person name="Braasch I."/>
            <person name="Postlethwait J."/>
            <person name="Robinson-Rechavi M."/>
            <person name="Echchiki A."/>
            <person name="Begum T."/>
            <person name="Montfort J."/>
            <person name="Schartl M."/>
            <person name="Bobe J."/>
            <person name="Guiguen Y."/>
        </authorList>
    </citation>
    <scope>NUCLEOTIDE SEQUENCE [LARGE SCALE GENOMIC DNA]</scope>
    <source>
        <strain evidence="10">M_S1</strain>
        <tissue evidence="10">Blood</tissue>
    </source>
</reference>
<evidence type="ECO:0000256" key="5">
    <source>
        <dbReference type="ARBA" id="ARBA00023136"/>
    </source>
</evidence>
<keyword evidence="4 8" id="KW-1133">Transmembrane helix</keyword>
<comment type="subcellular location">
    <subcellularLocation>
        <location evidence="1">Membrane</location>
        <topology evidence="1">Single-pass membrane protein</topology>
    </subcellularLocation>
</comment>
<proteinExistence type="predicted"/>
<dbReference type="Proteomes" id="UP000593565">
    <property type="component" value="Unassembled WGS sequence"/>
</dbReference>
<dbReference type="PANTHER" id="PTHR23037">
    <property type="entry name" value="CYTOKINE RECEPTOR"/>
    <property type="match status" value="1"/>
</dbReference>
<keyword evidence="2 8" id="KW-0812">Transmembrane</keyword>
<keyword evidence="3" id="KW-0732">Signal</keyword>
<feature type="domain" description="Cytokine receptor-like factor 2-like" evidence="9">
    <location>
        <begin position="41"/>
        <end position="102"/>
    </location>
</feature>
<feature type="transmembrane region" description="Helical" evidence="8">
    <location>
        <begin position="336"/>
        <end position="358"/>
    </location>
</feature>
<comment type="caution">
    <text evidence="10">The sequence shown here is derived from an EMBL/GenBank/DDBJ whole genome shotgun (WGS) entry which is preliminary data.</text>
</comment>
<dbReference type="Pfam" id="PF22012">
    <property type="entry name" value="TSLPR_D1"/>
    <property type="match status" value="2"/>
</dbReference>
<evidence type="ECO:0000259" key="9">
    <source>
        <dbReference type="Pfam" id="PF22012"/>
    </source>
</evidence>
<dbReference type="InterPro" id="IPR036116">
    <property type="entry name" value="FN3_sf"/>
</dbReference>
<evidence type="ECO:0000313" key="11">
    <source>
        <dbReference type="Proteomes" id="UP000593565"/>
    </source>
</evidence>
<accession>A0A7J6AHW7</accession>
<protein>
    <recommendedName>
        <fullName evidence="9">Cytokine receptor-like factor 2-like domain-containing protein</fullName>
    </recommendedName>
</protein>
<keyword evidence="11" id="KW-1185">Reference proteome</keyword>
<keyword evidence="6" id="KW-0675">Receptor</keyword>
<feature type="domain" description="Cytokine receptor-like factor 2-like" evidence="9">
    <location>
        <begin position="132"/>
        <end position="197"/>
    </location>
</feature>
<evidence type="ECO:0000256" key="2">
    <source>
        <dbReference type="ARBA" id="ARBA00022692"/>
    </source>
</evidence>
<dbReference type="EMBL" id="JAAGNN010000012">
    <property type="protein sequence ID" value="KAF4082210.1"/>
    <property type="molecule type" value="Genomic_DNA"/>
</dbReference>
<dbReference type="PANTHER" id="PTHR23037:SF47">
    <property type="entry name" value="INTERLEUKIN 2 RECEPTOR SUBUNIT GAMMA"/>
    <property type="match status" value="1"/>
</dbReference>
<evidence type="ECO:0000256" key="7">
    <source>
        <dbReference type="SAM" id="MobiDB-lite"/>
    </source>
</evidence>
<evidence type="ECO:0000256" key="3">
    <source>
        <dbReference type="ARBA" id="ARBA00022729"/>
    </source>
</evidence>
<organism evidence="10 11">
    <name type="scientific">Ameiurus melas</name>
    <name type="common">Black bullhead</name>
    <name type="synonym">Silurus melas</name>
    <dbReference type="NCBI Taxonomy" id="219545"/>
    <lineage>
        <taxon>Eukaryota</taxon>
        <taxon>Metazoa</taxon>
        <taxon>Chordata</taxon>
        <taxon>Craniata</taxon>
        <taxon>Vertebrata</taxon>
        <taxon>Euteleostomi</taxon>
        <taxon>Actinopterygii</taxon>
        <taxon>Neopterygii</taxon>
        <taxon>Teleostei</taxon>
        <taxon>Ostariophysi</taxon>
        <taxon>Siluriformes</taxon>
        <taxon>Ictaluridae</taxon>
        <taxon>Ameiurus</taxon>
    </lineage>
</organism>
<dbReference type="GO" id="GO:0004896">
    <property type="term" value="F:cytokine receptor activity"/>
    <property type="evidence" value="ECO:0007669"/>
    <property type="project" value="TreeGrafter"/>
</dbReference>